<dbReference type="Pfam" id="PF08376">
    <property type="entry name" value="NIT"/>
    <property type="match status" value="1"/>
</dbReference>
<organism evidence="2 3">
    <name type="scientific">Halopseudomonas phragmitis</name>
    <dbReference type="NCBI Taxonomy" id="1931241"/>
    <lineage>
        <taxon>Bacteria</taxon>
        <taxon>Pseudomonadati</taxon>
        <taxon>Pseudomonadota</taxon>
        <taxon>Gammaproteobacteria</taxon>
        <taxon>Pseudomonadales</taxon>
        <taxon>Pseudomonadaceae</taxon>
        <taxon>Halopseudomonas</taxon>
    </lineage>
</organism>
<accession>A0A1V0B814</accession>
<feature type="domain" description="Nitrate/nitrite sensing protein" evidence="1">
    <location>
        <begin position="45"/>
        <end position="277"/>
    </location>
</feature>
<evidence type="ECO:0000259" key="1">
    <source>
        <dbReference type="Pfam" id="PF08376"/>
    </source>
</evidence>
<dbReference type="EMBL" id="CP020100">
    <property type="protein sequence ID" value="AQZ96031.1"/>
    <property type="molecule type" value="Genomic_DNA"/>
</dbReference>
<reference evidence="2 3" key="1">
    <citation type="submission" date="2017-03" db="EMBL/GenBank/DDBJ databases">
        <title>Complete genome sequence of the novel DNRA strain Pseudomonas sp. S-6-2 isolated from Chinese polluted river sediment. Journal of Biotechnology.</title>
        <authorList>
            <person name="Li J."/>
            <person name="Xiang F."/>
            <person name="Wang L."/>
            <person name="Xi L."/>
            <person name="Liu J."/>
        </authorList>
    </citation>
    <scope>NUCLEOTIDE SEQUENCE [LARGE SCALE GENOMIC DNA]</scope>
    <source>
        <strain evidence="2 3">S-6-2</strain>
    </source>
</reference>
<evidence type="ECO:0000313" key="2">
    <source>
        <dbReference type="EMBL" id="AQZ96031.1"/>
    </source>
</evidence>
<name>A0A1V0B814_9GAMM</name>
<dbReference type="RefSeq" id="WP_080050924.1">
    <property type="nucleotide sequence ID" value="NZ_CP020100.1"/>
</dbReference>
<keyword evidence="3" id="KW-1185">Reference proteome</keyword>
<dbReference type="STRING" id="1931241.BVH74_15290"/>
<dbReference type="Proteomes" id="UP000243488">
    <property type="component" value="Chromosome"/>
</dbReference>
<sequence length="284" mass="32332">MLWGFLVTLLLLVLLLTRLSYFRRRQLARRQHTQILDQIRLLRLLLEQLQRHRGLCYGSMSGEPGLEAQRWSVSQQVDALLKQAKVHEASLFWYPGWHHVLAGWQEVDAQREQASAEQVLLLHNRMIAQLLDTIEEMAGKQDLVCLGHLVPQTEGLWLELLQNAELLGQARAIGTGIAARRQNSALQREELQRLAEQIRLRAYGVPARLYSDALLRTQMAAAVREAEDSLDALLQLIEDLLESEKGPLVRAQNYFQTATRTISAQLALADMLLERLQQNVLSPA</sequence>
<protein>
    <recommendedName>
        <fullName evidence="1">Nitrate/nitrite sensing protein domain-containing protein</fullName>
    </recommendedName>
</protein>
<evidence type="ECO:0000313" key="3">
    <source>
        <dbReference type="Proteomes" id="UP000243488"/>
    </source>
</evidence>
<proteinExistence type="predicted"/>
<dbReference type="KEGG" id="ppha:BVH74_15290"/>
<gene>
    <name evidence="2" type="ORF">BVH74_15290</name>
</gene>
<dbReference type="AlphaFoldDB" id="A0A1V0B814"/>
<dbReference type="InterPro" id="IPR013587">
    <property type="entry name" value="Nitrate/nitrite_sensing"/>
</dbReference>